<name>A0A9W6KWB0_9ACTN</name>
<feature type="domain" description="CBM2" evidence="2">
    <location>
        <begin position="30"/>
        <end position="139"/>
    </location>
</feature>
<dbReference type="GO" id="GO:0004553">
    <property type="term" value="F:hydrolase activity, hydrolyzing O-glycosyl compounds"/>
    <property type="evidence" value="ECO:0007669"/>
    <property type="project" value="InterPro"/>
</dbReference>
<feature type="signal peptide" evidence="1">
    <location>
        <begin position="1"/>
        <end position="26"/>
    </location>
</feature>
<keyword evidence="1" id="KW-0732">Signal</keyword>
<proteinExistence type="predicted"/>
<dbReference type="GO" id="GO:0005975">
    <property type="term" value="P:carbohydrate metabolic process"/>
    <property type="evidence" value="ECO:0007669"/>
    <property type="project" value="InterPro"/>
</dbReference>
<dbReference type="InterPro" id="IPR012291">
    <property type="entry name" value="CBM2_carb-bd_dom_sf"/>
</dbReference>
<dbReference type="InterPro" id="IPR008965">
    <property type="entry name" value="CBM2/CBM3_carb-bd_dom_sf"/>
</dbReference>
<dbReference type="AlphaFoldDB" id="A0A9W6KWB0"/>
<dbReference type="PROSITE" id="PS51173">
    <property type="entry name" value="CBM2"/>
    <property type="match status" value="1"/>
</dbReference>
<dbReference type="SUPFAM" id="SSF49384">
    <property type="entry name" value="Carbohydrate-binding domain"/>
    <property type="match status" value="1"/>
</dbReference>
<sequence>MGVSRWTVLAATVLAAAGLTPVLVGGASGAAAVAGGCAATAHIDAQWGDGQIVTVTVVNTAATAATRWAVSWTPTGGQRVVSVWNAAVTTANGTTTAANASWNGALAPGASTTFGMQLAGTGAALTPTCTNDAATPSGDASATVADNGATLTLTVGQTLVVTLPVGYLPPTATGGAVVPEPGGGGWPTGQPIVARFDAVAPGTAELRSQTDDPCFHTTPPCARPVQQWLLHVTVVPAAGRTVTVGSSDNAGSVTLHIGDTLVVSLPAMYVPPTAVPAGVLAAAGTTGGYPTGQPLVARYTAVAAGQADVSTISDAACIHEPLPCPSPQVPWRLHVTVA</sequence>
<protein>
    <recommendedName>
        <fullName evidence="2">CBM2 domain-containing protein</fullName>
    </recommendedName>
</protein>
<dbReference type="SMART" id="SM00637">
    <property type="entry name" value="CBD_II"/>
    <property type="match status" value="1"/>
</dbReference>
<dbReference type="RefSeq" id="WP_271190175.1">
    <property type="nucleotide sequence ID" value="NZ_BSFP01000110.1"/>
</dbReference>
<dbReference type="Pfam" id="PF00553">
    <property type="entry name" value="CBM_2"/>
    <property type="match status" value="1"/>
</dbReference>
<accession>A0A9W6KWB0</accession>
<reference evidence="3" key="1">
    <citation type="journal article" date="2014" name="Int. J. Syst. Evol. Microbiol.">
        <title>Complete genome sequence of Corynebacterium casei LMG S-19264T (=DSM 44701T), isolated from a smear-ripened cheese.</title>
        <authorList>
            <consortium name="US DOE Joint Genome Institute (JGI-PGF)"/>
            <person name="Walter F."/>
            <person name="Albersmeier A."/>
            <person name="Kalinowski J."/>
            <person name="Ruckert C."/>
        </authorList>
    </citation>
    <scope>NUCLEOTIDE SEQUENCE</scope>
    <source>
        <strain evidence="3">VKM Ac-1321</strain>
    </source>
</reference>
<feature type="chain" id="PRO_5040954524" description="CBM2 domain-containing protein" evidence="1">
    <location>
        <begin position="27"/>
        <end position="338"/>
    </location>
</feature>
<dbReference type="GO" id="GO:0030247">
    <property type="term" value="F:polysaccharide binding"/>
    <property type="evidence" value="ECO:0007669"/>
    <property type="project" value="UniProtKB-UniRule"/>
</dbReference>
<comment type="caution">
    <text evidence="3">The sequence shown here is derived from an EMBL/GenBank/DDBJ whole genome shotgun (WGS) entry which is preliminary data.</text>
</comment>
<dbReference type="EMBL" id="BSFP01000110">
    <property type="protein sequence ID" value="GLL07761.1"/>
    <property type="molecule type" value="Genomic_DNA"/>
</dbReference>
<organism evidence="3 4">
    <name type="scientific">Dactylosporangium matsuzakiense</name>
    <dbReference type="NCBI Taxonomy" id="53360"/>
    <lineage>
        <taxon>Bacteria</taxon>
        <taxon>Bacillati</taxon>
        <taxon>Actinomycetota</taxon>
        <taxon>Actinomycetes</taxon>
        <taxon>Micromonosporales</taxon>
        <taxon>Micromonosporaceae</taxon>
        <taxon>Dactylosporangium</taxon>
    </lineage>
</organism>
<dbReference type="InterPro" id="IPR001919">
    <property type="entry name" value="CBD2"/>
</dbReference>
<evidence type="ECO:0000313" key="4">
    <source>
        <dbReference type="Proteomes" id="UP001143480"/>
    </source>
</evidence>
<evidence type="ECO:0000259" key="2">
    <source>
        <dbReference type="PROSITE" id="PS51173"/>
    </source>
</evidence>
<reference evidence="3" key="2">
    <citation type="submission" date="2023-01" db="EMBL/GenBank/DDBJ databases">
        <authorList>
            <person name="Sun Q."/>
            <person name="Evtushenko L."/>
        </authorList>
    </citation>
    <scope>NUCLEOTIDE SEQUENCE</scope>
    <source>
        <strain evidence="3">VKM Ac-1321</strain>
    </source>
</reference>
<evidence type="ECO:0000256" key="1">
    <source>
        <dbReference type="SAM" id="SignalP"/>
    </source>
</evidence>
<gene>
    <name evidence="3" type="ORF">GCM10017581_095180</name>
</gene>
<dbReference type="Proteomes" id="UP001143480">
    <property type="component" value="Unassembled WGS sequence"/>
</dbReference>
<dbReference type="Gene3D" id="2.60.40.290">
    <property type="match status" value="1"/>
</dbReference>
<evidence type="ECO:0000313" key="3">
    <source>
        <dbReference type="EMBL" id="GLL07761.1"/>
    </source>
</evidence>
<keyword evidence="4" id="KW-1185">Reference proteome</keyword>